<proteinExistence type="predicted"/>
<organism evidence="1 2">
    <name type="scientific">Pontibacillus chungwhensis</name>
    <dbReference type="NCBI Taxonomy" id="265426"/>
    <lineage>
        <taxon>Bacteria</taxon>
        <taxon>Bacillati</taxon>
        <taxon>Bacillota</taxon>
        <taxon>Bacilli</taxon>
        <taxon>Bacillales</taxon>
        <taxon>Bacillaceae</taxon>
        <taxon>Pontibacillus</taxon>
    </lineage>
</organism>
<reference evidence="1 2" key="1">
    <citation type="submission" date="2023-05" db="EMBL/GenBank/DDBJ databases">
        <title>Comparative genomics reveals the evidence of polycyclic aromatic hydrocarbons degradation in moderately halophilic genus Pontibacillus.</title>
        <authorList>
            <person name="Yang H."/>
            <person name="Qian Z."/>
        </authorList>
    </citation>
    <scope>NUCLEOTIDE SEQUENCE [LARGE SCALE GENOMIC DNA]</scope>
    <source>
        <strain evidence="2">HN14</strain>
    </source>
</reference>
<sequence>MLNAVLLTLCVVLAVYLYVFEKKDELSVIFRSTEKEIGKAQELYWLLKNNHLTPYYSIPYNKRNIFEFGYFECEVIIEVPAEQRRLAIDLVEEYGRNVRRGR</sequence>
<dbReference type="Proteomes" id="UP001236652">
    <property type="component" value="Chromosome"/>
</dbReference>
<protein>
    <recommendedName>
        <fullName evidence="3">DUF2007 domain-containing protein</fullName>
    </recommendedName>
</protein>
<evidence type="ECO:0000313" key="2">
    <source>
        <dbReference type="Proteomes" id="UP001236652"/>
    </source>
</evidence>
<name>A0ABY8UW54_9BACI</name>
<evidence type="ECO:0008006" key="3">
    <source>
        <dbReference type="Google" id="ProtNLM"/>
    </source>
</evidence>
<keyword evidence="2" id="KW-1185">Reference proteome</keyword>
<dbReference type="RefSeq" id="WP_231417902.1">
    <property type="nucleotide sequence ID" value="NZ_CP126446.1"/>
</dbReference>
<accession>A0ABY8UW54</accession>
<evidence type="ECO:0000313" key="1">
    <source>
        <dbReference type="EMBL" id="WIF97714.1"/>
    </source>
</evidence>
<dbReference type="EMBL" id="CP126446">
    <property type="protein sequence ID" value="WIF97714.1"/>
    <property type="molecule type" value="Genomic_DNA"/>
</dbReference>
<gene>
    <name evidence="1" type="ORF">QNI29_18610</name>
</gene>